<feature type="domain" description="DUF4939" evidence="1">
    <location>
        <begin position="81"/>
        <end position="166"/>
    </location>
</feature>
<dbReference type="AlphaFoldDB" id="A0ABD0MBD9"/>
<protein>
    <recommendedName>
        <fullName evidence="1">DUF4939 domain-containing protein</fullName>
    </recommendedName>
</protein>
<evidence type="ECO:0000313" key="3">
    <source>
        <dbReference type="Proteomes" id="UP001529510"/>
    </source>
</evidence>
<accession>A0ABD0MBD9</accession>
<comment type="caution">
    <text evidence="2">The sequence shown here is derived from an EMBL/GenBank/DDBJ whole genome shotgun (WGS) entry which is preliminary data.</text>
</comment>
<dbReference type="Pfam" id="PF16297">
    <property type="entry name" value="DUF4939"/>
    <property type="match status" value="1"/>
</dbReference>
<organism evidence="2 3">
    <name type="scientific">Cirrhinus mrigala</name>
    <name type="common">Mrigala</name>
    <dbReference type="NCBI Taxonomy" id="683832"/>
    <lineage>
        <taxon>Eukaryota</taxon>
        <taxon>Metazoa</taxon>
        <taxon>Chordata</taxon>
        <taxon>Craniata</taxon>
        <taxon>Vertebrata</taxon>
        <taxon>Euteleostomi</taxon>
        <taxon>Actinopterygii</taxon>
        <taxon>Neopterygii</taxon>
        <taxon>Teleostei</taxon>
        <taxon>Ostariophysi</taxon>
        <taxon>Cypriniformes</taxon>
        <taxon>Cyprinidae</taxon>
        <taxon>Labeoninae</taxon>
        <taxon>Labeonini</taxon>
        <taxon>Cirrhinus</taxon>
    </lineage>
</organism>
<dbReference type="InterPro" id="IPR032567">
    <property type="entry name" value="RTL1-rel"/>
</dbReference>
<dbReference type="PANTHER" id="PTHR15503:SF22">
    <property type="entry name" value="TRANSPOSON TY3-I GAG POLYPROTEIN"/>
    <property type="match status" value="1"/>
</dbReference>
<dbReference type="EMBL" id="JAMKFB020000831">
    <property type="protein sequence ID" value="KAL0147107.1"/>
    <property type="molecule type" value="Genomic_DNA"/>
</dbReference>
<reference evidence="2 3" key="1">
    <citation type="submission" date="2024-05" db="EMBL/GenBank/DDBJ databases">
        <title>Genome sequencing and assembly of Indian major carp, Cirrhinus mrigala (Hamilton, 1822).</title>
        <authorList>
            <person name="Mohindra V."/>
            <person name="Chowdhury L.M."/>
            <person name="Lal K."/>
            <person name="Jena J.K."/>
        </authorList>
    </citation>
    <scope>NUCLEOTIDE SEQUENCE [LARGE SCALE GENOMIC DNA]</scope>
    <source>
        <strain evidence="2">CM1030</strain>
        <tissue evidence="2">Blood</tissue>
    </source>
</reference>
<dbReference type="Proteomes" id="UP001529510">
    <property type="component" value="Unassembled WGS sequence"/>
</dbReference>
<evidence type="ECO:0000313" key="2">
    <source>
        <dbReference type="EMBL" id="KAL0147107.1"/>
    </source>
</evidence>
<name>A0ABD0MBD9_CIRMR</name>
<proteinExistence type="predicted"/>
<gene>
    <name evidence="2" type="ORF">M9458_057631</name>
</gene>
<evidence type="ECO:0000259" key="1">
    <source>
        <dbReference type="Pfam" id="PF16297"/>
    </source>
</evidence>
<dbReference type="PANTHER" id="PTHR15503">
    <property type="entry name" value="LDOC1 RELATED"/>
    <property type="match status" value="1"/>
</dbReference>
<keyword evidence="3" id="KW-1185">Reference proteome</keyword>
<dbReference type="InterPro" id="IPR032549">
    <property type="entry name" value="DUF4939"/>
</dbReference>
<sequence length="266" mass="29299">MDPNSADPSLQKTLPTLDPAAVYRLSSEVSAQAGVLAAHQQQLTRLTTLTEELVKTLQSLQLPTPTPQAMPPSPPIASPRLAYPEKFDGTPAKCKGFLLQCSLFVSQQPALYPTEESRIAFVCSLLTGKALGWATTIWNSDRLTYPSFKVFLQRFKEVFDFPEEGESAGVQILTLRQGKGTAAEFALAFHMLAAQTGWLDDPLKLHFRRSLSHKLQSELTCREEGKSLDALIDLAIHMDNLIHSRKTNKSLTLQLSNPPSITVVAK</sequence>